<name>A0A916TXV0_9SPHI</name>
<evidence type="ECO:0000313" key="3">
    <source>
        <dbReference type="Proteomes" id="UP000651668"/>
    </source>
</evidence>
<dbReference type="EMBL" id="BMIL01000001">
    <property type="protein sequence ID" value="GGC51635.1"/>
    <property type="molecule type" value="Genomic_DNA"/>
</dbReference>
<keyword evidence="1" id="KW-1133">Transmembrane helix</keyword>
<reference evidence="2" key="2">
    <citation type="submission" date="2020-09" db="EMBL/GenBank/DDBJ databases">
        <authorList>
            <person name="Sun Q."/>
            <person name="Zhou Y."/>
        </authorList>
    </citation>
    <scope>NUCLEOTIDE SEQUENCE</scope>
    <source>
        <strain evidence="2">CGMCC 1.15343</strain>
    </source>
</reference>
<gene>
    <name evidence="2" type="ORF">GCM10011387_01340</name>
</gene>
<proteinExistence type="predicted"/>
<keyword evidence="3" id="KW-1185">Reference proteome</keyword>
<dbReference type="AlphaFoldDB" id="A0A916TXV0"/>
<keyword evidence="1" id="KW-0472">Membrane</keyword>
<comment type="caution">
    <text evidence="2">The sequence shown here is derived from an EMBL/GenBank/DDBJ whole genome shotgun (WGS) entry which is preliminary data.</text>
</comment>
<reference evidence="2" key="1">
    <citation type="journal article" date="2014" name="Int. J. Syst. Evol. Microbiol.">
        <title>Complete genome sequence of Corynebacterium casei LMG S-19264T (=DSM 44701T), isolated from a smear-ripened cheese.</title>
        <authorList>
            <consortium name="US DOE Joint Genome Institute (JGI-PGF)"/>
            <person name="Walter F."/>
            <person name="Albersmeier A."/>
            <person name="Kalinowski J."/>
            <person name="Ruckert C."/>
        </authorList>
    </citation>
    <scope>NUCLEOTIDE SEQUENCE</scope>
    <source>
        <strain evidence="2">CGMCC 1.15343</strain>
    </source>
</reference>
<evidence type="ECO:0000256" key="1">
    <source>
        <dbReference type="SAM" id="Phobius"/>
    </source>
</evidence>
<protein>
    <submittedName>
        <fullName evidence="2">Uncharacterized protein</fullName>
    </submittedName>
</protein>
<organism evidence="2 3">
    <name type="scientific">Pedobacter quisquiliarum</name>
    <dbReference type="NCBI Taxonomy" id="1834438"/>
    <lineage>
        <taxon>Bacteria</taxon>
        <taxon>Pseudomonadati</taxon>
        <taxon>Bacteroidota</taxon>
        <taxon>Sphingobacteriia</taxon>
        <taxon>Sphingobacteriales</taxon>
        <taxon>Sphingobacteriaceae</taxon>
        <taxon>Pedobacter</taxon>
    </lineage>
</organism>
<evidence type="ECO:0000313" key="2">
    <source>
        <dbReference type="EMBL" id="GGC51635.1"/>
    </source>
</evidence>
<dbReference type="Proteomes" id="UP000651668">
    <property type="component" value="Unassembled WGS sequence"/>
</dbReference>
<feature type="transmembrane region" description="Helical" evidence="1">
    <location>
        <begin position="45"/>
        <end position="64"/>
    </location>
</feature>
<dbReference type="RefSeq" id="WP_188624889.1">
    <property type="nucleotide sequence ID" value="NZ_BMIL01000001.1"/>
</dbReference>
<keyword evidence="1" id="KW-0812">Transmembrane</keyword>
<sequence length="255" mass="27962">MQHIPDNEFDRLFKDRLGDAEMQPSANLWDSIAPQIAPKKKRATGLYWSAAATVLIAVSAGLLFKPQEKIALHAPEVLQSAQSPNTQPLNETDNTDATSETIYANVEPSEKVVAAPVDAPVVSSPDVTADVKENNSASVQPIYAENHHIITNAVQEPSLAIAQTAPGLVQEPSVIEAETYAEEVTTTTAFEEPASRPQEPRTRIRNAGDLVNFVVEKLDKREQKFVEFRTDEDESSSLVAINIGPLKINQRRNNK</sequence>
<accession>A0A916TXV0</accession>